<proteinExistence type="predicted"/>
<gene>
    <name evidence="1" type="ORF">SEA_WEASELS2_47</name>
</gene>
<sequence length="121" mass="14410">MTEKYWRAWIKYTDGYEELIDAFDYRVEIVESEDFYYSYDRWTPKPPTRLLYKNSHGGKVEIELPPDATILTRYIEGDIWWLEIKGFRSSDYYDDLSSAIANQKEDEEIKGGFITTVNPNK</sequence>
<dbReference type="Proteomes" id="UP000224902">
    <property type="component" value="Segment"/>
</dbReference>
<name>A0A1I9SA31_9CAUD</name>
<protein>
    <submittedName>
        <fullName evidence="1">Uncharacterized protein</fullName>
    </submittedName>
</protein>
<accession>A0A1I9SA31</accession>
<evidence type="ECO:0000313" key="2">
    <source>
        <dbReference type="Proteomes" id="UP000224902"/>
    </source>
</evidence>
<dbReference type="EMBL" id="KX774321">
    <property type="protein sequence ID" value="AOZ63637.1"/>
    <property type="molecule type" value="Genomic_DNA"/>
</dbReference>
<keyword evidence="2" id="KW-1185">Reference proteome</keyword>
<dbReference type="OrthoDB" id="40963at10239"/>
<organism evidence="1 2">
    <name type="scientific">Rhodococcus phage Weasels2</name>
    <dbReference type="NCBI Taxonomy" id="1897437"/>
    <lineage>
        <taxon>Viruses</taxon>
        <taxon>Duplodnaviria</taxon>
        <taxon>Heunggongvirae</taxon>
        <taxon>Uroviricota</taxon>
        <taxon>Caudoviricetes</taxon>
        <taxon>Weaselvirus</taxon>
        <taxon>Weaselvirus weasel</taxon>
    </lineage>
</organism>
<reference evidence="2" key="1">
    <citation type="submission" date="2016-08" db="EMBL/GenBank/DDBJ databases">
        <authorList>
            <person name="Seilhamer J.J."/>
        </authorList>
    </citation>
    <scope>NUCLEOTIDE SEQUENCE [LARGE SCALE GENOMIC DNA]</scope>
</reference>
<evidence type="ECO:0000313" key="1">
    <source>
        <dbReference type="EMBL" id="AOZ63637.1"/>
    </source>
</evidence>